<protein>
    <submittedName>
        <fullName evidence="1">Uncharacterized protein</fullName>
    </submittedName>
</protein>
<comment type="caution">
    <text evidence="1">The sequence shown here is derived from an EMBL/GenBank/DDBJ whole genome shotgun (WGS) entry which is preliminary data.</text>
</comment>
<dbReference type="Proteomes" id="UP000886886">
    <property type="component" value="Unassembled WGS sequence"/>
</dbReference>
<reference evidence="1" key="2">
    <citation type="journal article" date="2021" name="PeerJ">
        <title>Extensive microbial diversity within the chicken gut microbiome revealed by metagenomics and culture.</title>
        <authorList>
            <person name="Gilroy R."/>
            <person name="Ravi A."/>
            <person name="Getino M."/>
            <person name="Pursley I."/>
            <person name="Horton D.L."/>
            <person name="Alikhan N.F."/>
            <person name="Baker D."/>
            <person name="Gharbi K."/>
            <person name="Hall N."/>
            <person name="Watson M."/>
            <person name="Adriaenssens E.M."/>
            <person name="Foster-Nyarko E."/>
            <person name="Jarju S."/>
            <person name="Secka A."/>
            <person name="Antonio M."/>
            <person name="Oren A."/>
            <person name="Chaudhuri R.R."/>
            <person name="La Ragione R."/>
            <person name="Hildebrand F."/>
            <person name="Pallen M.J."/>
        </authorList>
    </citation>
    <scope>NUCLEOTIDE SEQUENCE</scope>
    <source>
        <strain evidence="1">ChiSjej3B21-11622</strain>
    </source>
</reference>
<evidence type="ECO:0000313" key="2">
    <source>
        <dbReference type="Proteomes" id="UP000886886"/>
    </source>
</evidence>
<proteinExistence type="predicted"/>
<dbReference type="EMBL" id="DVFT01000108">
    <property type="protein sequence ID" value="HIQ96356.1"/>
    <property type="molecule type" value="Genomic_DNA"/>
</dbReference>
<evidence type="ECO:0000313" key="1">
    <source>
        <dbReference type="EMBL" id="HIQ96356.1"/>
    </source>
</evidence>
<sequence length="235" mass="27280">MKWYTAIGVKCSGADGRFYVKTGQEEKILSGMEIQIWTSLLWAICEESEIYERVQGLMKLAFGVEERREADREEFRYCFRRLENRGLICPCEGKTAEEAALSLMRRVTMVRVRITTAERFKLFCNSLGMGRGLRFSMRAFRREEFTEKEKRLVEILEENGRLAYHLRKLEDKAEKVSSLVGEPDVSFCASVQKEFLAEVIRLYGKKQLFIESIQGEAMREKDEMEQYAAAAGMDL</sequence>
<gene>
    <name evidence="1" type="ORF">IAB26_07325</name>
</gene>
<dbReference type="AlphaFoldDB" id="A0A9D0ZV01"/>
<accession>A0A9D0ZV01</accession>
<reference evidence="1" key="1">
    <citation type="submission" date="2020-10" db="EMBL/GenBank/DDBJ databases">
        <authorList>
            <person name="Gilroy R."/>
        </authorList>
    </citation>
    <scope>NUCLEOTIDE SEQUENCE</scope>
    <source>
        <strain evidence="1">ChiSjej3B21-11622</strain>
    </source>
</reference>
<organism evidence="1 2">
    <name type="scientific">Candidatus Limivivens merdigallinarum</name>
    <dbReference type="NCBI Taxonomy" id="2840859"/>
    <lineage>
        <taxon>Bacteria</taxon>
        <taxon>Bacillati</taxon>
        <taxon>Bacillota</taxon>
        <taxon>Clostridia</taxon>
        <taxon>Lachnospirales</taxon>
        <taxon>Lachnospiraceae</taxon>
        <taxon>Lachnospiraceae incertae sedis</taxon>
        <taxon>Candidatus Limivivens</taxon>
    </lineage>
</organism>
<name>A0A9D0ZV01_9FIRM</name>